<comment type="caution">
    <text evidence="3">The sequence shown here is derived from an EMBL/GenBank/DDBJ whole genome shotgun (WGS) entry which is preliminary data.</text>
</comment>
<proteinExistence type="inferred from homology"/>
<evidence type="ECO:0000256" key="1">
    <source>
        <dbReference type="ARBA" id="ARBA00006817"/>
    </source>
</evidence>
<dbReference type="InterPro" id="IPR023393">
    <property type="entry name" value="START-like_dom_sf"/>
</dbReference>
<feature type="domain" description="Activator of Hsp90 ATPase homologue 1/2-like C-terminal" evidence="2">
    <location>
        <begin position="25"/>
        <end position="136"/>
    </location>
</feature>
<dbReference type="SUPFAM" id="SSF55961">
    <property type="entry name" value="Bet v1-like"/>
    <property type="match status" value="1"/>
</dbReference>
<gene>
    <name evidence="3" type="ORF">F4561_003291</name>
</gene>
<dbReference type="InterPro" id="IPR013538">
    <property type="entry name" value="ASHA1/2-like_C"/>
</dbReference>
<evidence type="ECO:0000313" key="3">
    <source>
        <dbReference type="EMBL" id="MBB4932471.1"/>
    </source>
</evidence>
<dbReference type="CDD" id="cd08899">
    <property type="entry name" value="SRPBCC_CalC_Aha1-like_6"/>
    <property type="match status" value="1"/>
</dbReference>
<dbReference type="Pfam" id="PF08327">
    <property type="entry name" value="AHSA1"/>
    <property type="match status" value="1"/>
</dbReference>
<evidence type="ECO:0000313" key="4">
    <source>
        <dbReference type="Proteomes" id="UP000523007"/>
    </source>
</evidence>
<dbReference type="RefSeq" id="WP_184579921.1">
    <property type="nucleotide sequence ID" value="NZ_JACHJT010000001.1"/>
</dbReference>
<evidence type="ECO:0000259" key="2">
    <source>
        <dbReference type="Pfam" id="PF08327"/>
    </source>
</evidence>
<name>A0A7W7RJA5_9ACTN</name>
<sequence>MTTTPTGVLNRTAEGYNLVLTRTVRAPVEDVWASVTEPDRTARWFGPWQGEAGPGKTVRVQMAFEEQAPWCDLRIHACDPPRHLVVAMTDSADDWRMELNLSRTGDTTELSLAHRLATTDGIGEIGAGWEYYLDMLIASREDSPLPSFEEYYPAQKAYFENLKES</sequence>
<dbReference type="EMBL" id="JACHJT010000001">
    <property type="protein sequence ID" value="MBB4932471.1"/>
    <property type="molecule type" value="Genomic_DNA"/>
</dbReference>
<dbReference type="AlphaFoldDB" id="A0A7W7RJA5"/>
<keyword evidence="4" id="KW-1185">Reference proteome</keyword>
<reference evidence="3 4" key="1">
    <citation type="submission" date="2020-08" db="EMBL/GenBank/DDBJ databases">
        <title>Sequencing the genomes of 1000 actinobacteria strains.</title>
        <authorList>
            <person name="Klenk H.-P."/>
        </authorList>
    </citation>
    <scope>NUCLEOTIDE SEQUENCE [LARGE SCALE GENOMIC DNA]</scope>
    <source>
        <strain evidence="3 4">DSM 102030</strain>
    </source>
</reference>
<comment type="similarity">
    <text evidence="1">Belongs to the AHA1 family.</text>
</comment>
<dbReference type="Gene3D" id="3.30.530.20">
    <property type="match status" value="1"/>
</dbReference>
<organism evidence="3 4">
    <name type="scientific">Lipingzhangella halophila</name>
    <dbReference type="NCBI Taxonomy" id="1783352"/>
    <lineage>
        <taxon>Bacteria</taxon>
        <taxon>Bacillati</taxon>
        <taxon>Actinomycetota</taxon>
        <taxon>Actinomycetes</taxon>
        <taxon>Streptosporangiales</taxon>
        <taxon>Nocardiopsidaceae</taxon>
        <taxon>Lipingzhangella</taxon>
    </lineage>
</organism>
<dbReference type="Proteomes" id="UP000523007">
    <property type="component" value="Unassembled WGS sequence"/>
</dbReference>
<protein>
    <submittedName>
        <fullName evidence="3">Uncharacterized protein YndB with AHSA1/START domain</fullName>
    </submittedName>
</protein>
<accession>A0A7W7RJA5</accession>